<sequence length="291" mass="33614">MKRTSPKFLWIFLTVILWTVATLTQERLSERGYQPPPEPFRIIEPDTIPPDELELSLAAYDSGEIEDRPFLLPADALAVSLSSRTRIRERQIKNRPADSAEIKHDKGYLFVDSNKQTFAASKLGLDFKHHFKNSFLVGYKPFDVSEIWMPHEVLTMRLKYQLDKDNFAGFQEIWLNSYEAFKRGRGDCEDHAIALADWLIEMGEDARVVTGTHNGGGHAWVVVLREAGTFLLESTSKKRRRLFSSYPLAKLATGYAPEAMFNREYYWINKEPDETSSYTGKHWFKNGRITR</sequence>
<dbReference type="GO" id="GO:0005856">
    <property type="term" value="C:cytoskeleton"/>
    <property type="evidence" value="ECO:0007669"/>
    <property type="project" value="UniProtKB-SubCell"/>
</dbReference>
<dbReference type="RefSeq" id="WP_191615543.1">
    <property type="nucleotide sequence ID" value="NZ_JACYFG010000006.1"/>
</dbReference>
<protein>
    <submittedName>
        <fullName evidence="4">Transglutaminase domain-containing protein</fullName>
    </submittedName>
</protein>
<dbReference type="EMBL" id="JACYFG010000006">
    <property type="protein sequence ID" value="MBD5778399.1"/>
    <property type="molecule type" value="Genomic_DNA"/>
</dbReference>
<comment type="subcellular location">
    <subcellularLocation>
        <location evidence="1">Cytoplasm</location>
        <location evidence="1">Cytoskeleton</location>
    </subcellularLocation>
</comment>
<dbReference type="Pfam" id="PF24656">
    <property type="entry name" value="CEPT76_peptidase"/>
    <property type="match status" value="1"/>
</dbReference>
<dbReference type="InterPro" id="IPR056290">
    <property type="entry name" value="CEPT76/DRC7_peptidase-like_dom"/>
</dbReference>
<name>A0A927F5T0_9BACT</name>
<gene>
    <name evidence="4" type="ORF">IEN85_02760</name>
</gene>
<keyword evidence="2" id="KW-0206">Cytoskeleton</keyword>
<dbReference type="Proteomes" id="UP000622317">
    <property type="component" value="Unassembled WGS sequence"/>
</dbReference>
<reference evidence="4" key="1">
    <citation type="submission" date="2020-09" db="EMBL/GenBank/DDBJ databases">
        <title>Pelagicoccus enzymogenes sp. nov. with an EPS production, isolated from marine sediment.</title>
        <authorList>
            <person name="Feng X."/>
        </authorList>
    </citation>
    <scope>NUCLEOTIDE SEQUENCE</scope>
    <source>
        <strain evidence="4">NFK12</strain>
    </source>
</reference>
<proteinExistence type="predicted"/>
<organism evidence="4 5">
    <name type="scientific">Pelagicoccus enzymogenes</name>
    <dbReference type="NCBI Taxonomy" id="2773457"/>
    <lineage>
        <taxon>Bacteria</taxon>
        <taxon>Pseudomonadati</taxon>
        <taxon>Verrucomicrobiota</taxon>
        <taxon>Opitutia</taxon>
        <taxon>Puniceicoccales</taxon>
        <taxon>Pelagicoccaceae</taxon>
        <taxon>Pelagicoccus</taxon>
    </lineage>
</organism>
<feature type="domain" description="Transglutaminase-like" evidence="3">
    <location>
        <begin position="180"/>
        <end position="236"/>
    </location>
</feature>
<dbReference type="Gene3D" id="3.10.620.30">
    <property type="match status" value="1"/>
</dbReference>
<dbReference type="AlphaFoldDB" id="A0A927F5T0"/>
<evidence type="ECO:0000256" key="1">
    <source>
        <dbReference type="ARBA" id="ARBA00004245"/>
    </source>
</evidence>
<keyword evidence="2" id="KW-0963">Cytoplasm</keyword>
<dbReference type="SUPFAM" id="SSF54001">
    <property type="entry name" value="Cysteine proteinases"/>
    <property type="match status" value="1"/>
</dbReference>
<accession>A0A927F5T0</accession>
<evidence type="ECO:0000313" key="5">
    <source>
        <dbReference type="Proteomes" id="UP000622317"/>
    </source>
</evidence>
<dbReference type="SMART" id="SM00460">
    <property type="entry name" value="TGc"/>
    <property type="match status" value="1"/>
</dbReference>
<evidence type="ECO:0000259" key="3">
    <source>
        <dbReference type="SMART" id="SM00460"/>
    </source>
</evidence>
<dbReference type="InterPro" id="IPR002931">
    <property type="entry name" value="Transglutaminase-like"/>
</dbReference>
<evidence type="ECO:0000313" key="4">
    <source>
        <dbReference type="EMBL" id="MBD5778399.1"/>
    </source>
</evidence>
<comment type="caution">
    <text evidence="4">The sequence shown here is derived from an EMBL/GenBank/DDBJ whole genome shotgun (WGS) entry which is preliminary data.</text>
</comment>
<evidence type="ECO:0000256" key="2">
    <source>
        <dbReference type="ARBA" id="ARBA00023212"/>
    </source>
</evidence>
<keyword evidence="5" id="KW-1185">Reference proteome</keyword>
<dbReference type="InterPro" id="IPR038765">
    <property type="entry name" value="Papain-like_cys_pep_sf"/>
</dbReference>